<gene>
    <name evidence="1" type="ORF">CTI12_AA404840</name>
</gene>
<dbReference type="GO" id="GO:0003964">
    <property type="term" value="F:RNA-directed DNA polymerase activity"/>
    <property type="evidence" value="ECO:0007669"/>
    <property type="project" value="UniProtKB-KW"/>
</dbReference>
<name>A0A2U1M9G6_ARTAN</name>
<keyword evidence="1" id="KW-0695">RNA-directed DNA polymerase</keyword>
<reference evidence="1 2" key="1">
    <citation type="journal article" date="2018" name="Mol. Plant">
        <title>The genome of Artemisia annua provides insight into the evolution of Asteraceae family and artemisinin biosynthesis.</title>
        <authorList>
            <person name="Shen Q."/>
            <person name="Zhang L."/>
            <person name="Liao Z."/>
            <person name="Wang S."/>
            <person name="Yan T."/>
            <person name="Shi P."/>
            <person name="Liu M."/>
            <person name="Fu X."/>
            <person name="Pan Q."/>
            <person name="Wang Y."/>
            <person name="Lv Z."/>
            <person name="Lu X."/>
            <person name="Zhang F."/>
            <person name="Jiang W."/>
            <person name="Ma Y."/>
            <person name="Chen M."/>
            <person name="Hao X."/>
            <person name="Li L."/>
            <person name="Tang Y."/>
            <person name="Lv G."/>
            <person name="Zhou Y."/>
            <person name="Sun X."/>
            <person name="Brodelius P.E."/>
            <person name="Rose J.K.C."/>
            <person name="Tang K."/>
        </authorList>
    </citation>
    <scope>NUCLEOTIDE SEQUENCE [LARGE SCALE GENOMIC DNA]</scope>
    <source>
        <strain evidence="2">cv. Huhao1</strain>
        <tissue evidence="1">Leaf</tissue>
    </source>
</reference>
<evidence type="ECO:0000313" key="2">
    <source>
        <dbReference type="Proteomes" id="UP000245207"/>
    </source>
</evidence>
<organism evidence="1 2">
    <name type="scientific">Artemisia annua</name>
    <name type="common">Sweet wormwood</name>
    <dbReference type="NCBI Taxonomy" id="35608"/>
    <lineage>
        <taxon>Eukaryota</taxon>
        <taxon>Viridiplantae</taxon>
        <taxon>Streptophyta</taxon>
        <taxon>Embryophyta</taxon>
        <taxon>Tracheophyta</taxon>
        <taxon>Spermatophyta</taxon>
        <taxon>Magnoliopsida</taxon>
        <taxon>eudicotyledons</taxon>
        <taxon>Gunneridae</taxon>
        <taxon>Pentapetalae</taxon>
        <taxon>asterids</taxon>
        <taxon>campanulids</taxon>
        <taxon>Asterales</taxon>
        <taxon>Asteraceae</taxon>
        <taxon>Asteroideae</taxon>
        <taxon>Anthemideae</taxon>
        <taxon>Artemisiinae</taxon>
        <taxon>Artemisia</taxon>
    </lineage>
</organism>
<dbReference type="AlphaFoldDB" id="A0A2U1M9G6"/>
<protein>
    <submittedName>
        <fullName evidence="1">Reverse transcriptase domain, Reverse transcriptase zinc-binding domain protein</fullName>
    </submittedName>
</protein>
<evidence type="ECO:0000313" key="1">
    <source>
        <dbReference type="EMBL" id="PWA57893.1"/>
    </source>
</evidence>
<sequence length="111" mass="13109">MFVYTNSFIINRRKIFSAGLSNNTTVAEMVVNGTLNIPDECKHNNSILSQIQTPCLVNDKADEVKWRSTKKNLVKFRMNKVWKYMREHDEKVVWYNVVWFSNSIPRHAFIL</sequence>
<comment type="caution">
    <text evidence="1">The sequence shown here is derived from an EMBL/GenBank/DDBJ whole genome shotgun (WGS) entry which is preliminary data.</text>
</comment>
<keyword evidence="1" id="KW-0808">Transferase</keyword>
<dbReference type="OrthoDB" id="1748554at2759"/>
<dbReference type="EMBL" id="PKPP01006043">
    <property type="protein sequence ID" value="PWA57893.1"/>
    <property type="molecule type" value="Genomic_DNA"/>
</dbReference>
<proteinExistence type="predicted"/>
<dbReference type="Proteomes" id="UP000245207">
    <property type="component" value="Unassembled WGS sequence"/>
</dbReference>
<keyword evidence="1" id="KW-0548">Nucleotidyltransferase</keyword>
<accession>A0A2U1M9G6</accession>
<keyword evidence="2" id="KW-1185">Reference proteome</keyword>